<protein>
    <submittedName>
        <fullName evidence="2">Uncharacterized protein</fullName>
    </submittedName>
</protein>
<dbReference type="VEuPathDB" id="FungiDB:sscle_06g053150"/>
<dbReference type="RefSeq" id="XP_001586670.1">
    <property type="nucleotide sequence ID" value="XM_001586620.1"/>
</dbReference>
<evidence type="ECO:0000313" key="3">
    <source>
        <dbReference type="Proteomes" id="UP000177798"/>
    </source>
</evidence>
<evidence type="ECO:0000313" key="2">
    <source>
        <dbReference type="EMBL" id="APA10545.1"/>
    </source>
</evidence>
<dbReference type="Proteomes" id="UP000177798">
    <property type="component" value="Chromosome 6"/>
</dbReference>
<name>A0A1D9Q6I8_SCLS1</name>
<accession>A0A1D9Q6I8</accession>
<evidence type="ECO:0000256" key="1">
    <source>
        <dbReference type="SAM" id="MobiDB-lite"/>
    </source>
</evidence>
<gene>
    <name evidence="2" type="ORF">sscle_06g053150</name>
</gene>
<dbReference type="AlphaFoldDB" id="A0A1D9Q6I8"/>
<dbReference type="OrthoDB" id="3529418at2759"/>
<proteinExistence type="predicted"/>
<sequence>MLEKHEFDVRTLIRGSRSPDPKMPILPLNNDDSSLPSVPPPPYSLGDEYLLGLAGNTSATGHSACELQSITVKSGSHFLPEKPFSHAPSSNVLSTTSAIIYSPTPIPNNFRQKEYCNVANLILKLQQPAPDNRIVGQKVRGNFGSEIWETPDNVSKFATAQPTKKRRYISRTFPADSFTQPYLDECYDRPYGYDTSIVPLPPKEHQSIKSTSGLDLELEFSQKQSRSLQDAYTTGLHEFNTLARLLPRLDDHYVPVEASFWGKKERLTYKRMQLLEKRLQDMVWEGERMERAQKRIYEELEKRRETRELLEIPLRIMARELSERNVGRRWLTGEIPWADGVNMGKGEPHARNTVDMVDRRSRLDLARP</sequence>
<dbReference type="KEGG" id="ssl:SS1G_12657"/>
<feature type="compositionally biased region" description="Basic and acidic residues" evidence="1">
    <location>
        <begin position="1"/>
        <end position="11"/>
    </location>
</feature>
<reference evidence="3" key="1">
    <citation type="journal article" date="2017" name="Genome Biol. Evol.">
        <title>The complete genome sequence of the phytopathogenic fungus Sclerotinia sclerotiorum reveals insights into the genome architecture of broad host range pathogens.</title>
        <authorList>
            <person name="Derbyshire M."/>
            <person name="Denton-Giles M."/>
            <person name="Hegedus D."/>
            <person name="Seifbarghy S."/>
            <person name="Rollins J."/>
            <person name="van Kan J."/>
            <person name="Seidl M.F."/>
            <person name="Faino L."/>
            <person name="Mbengue M."/>
            <person name="Navaud O."/>
            <person name="Raffaele S."/>
            <person name="Hammond-Kosack K."/>
            <person name="Heard S."/>
            <person name="Oliver R."/>
        </authorList>
    </citation>
    <scope>NUCLEOTIDE SEQUENCE [LARGE SCALE GENOMIC DNA]</scope>
    <source>
        <strain evidence="3">ATCC 18683 / 1980 / Ss-1</strain>
    </source>
</reference>
<feature type="region of interest" description="Disordered" evidence="1">
    <location>
        <begin position="1"/>
        <end position="39"/>
    </location>
</feature>
<dbReference type="EMBL" id="CP017819">
    <property type="protein sequence ID" value="APA10545.1"/>
    <property type="molecule type" value="Genomic_DNA"/>
</dbReference>
<organism evidence="2 3">
    <name type="scientific">Sclerotinia sclerotiorum (strain ATCC 18683 / 1980 / Ss-1)</name>
    <name type="common">White mold</name>
    <name type="synonym">Whetzelinia sclerotiorum</name>
    <dbReference type="NCBI Taxonomy" id="665079"/>
    <lineage>
        <taxon>Eukaryota</taxon>
        <taxon>Fungi</taxon>
        <taxon>Dikarya</taxon>
        <taxon>Ascomycota</taxon>
        <taxon>Pezizomycotina</taxon>
        <taxon>Leotiomycetes</taxon>
        <taxon>Helotiales</taxon>
        <taxon>Sclerotiniaceae</taxon>
        <taxon>Sclerotinia</taxon>
    </lineage>
</organism>